<accession>A0ACB8D7Y8</accession>
<keyword evidence="2" id="KW-1185">Reference proteome</keyword>
<comment type="caution">
    <text evidence="1">The sequence shown here is derived from an EMBL/GenBank/DDBJ whole genome shotgun (WGS) entry which is preliminary data.</text>
</comment>
<sequence length="614" mass="67603">MRTLSHANSAKGWTISKHPYRITYAEPAQLFKPELKIWRSFCRNWLKNAIDQQSTEQANVTGSEGDQHTSRRSRGDYTPNHDHLMTGLVAATTYSTEEALPNKEPATPTEWDASQQCLKSQSPAKSSPADTQLDLPGVKQHENPRDTEKHSPDKKPRRGERRTTVEGPPLMRTSKCAGDSSQPRKTSDTGKRDKQHETGSPRFHRNSQICPLVGIQRKVVLVSDKNVDLVAETVMTELGSRAALEFISGKGVTAADAIAYANNTSYGARLHDVLKGTPEEVAQALGLQWTGRPEGLIICSIQEIYSRDGETQAAVVLANAKIKKWCQRIGNRVLDLGKGELSTGFQKDGLHYNEVTRRQTRKDDTGLEDTPRQMPAQPAIWTPALEQGTDGTVPDKPRGAVAWGQDRSRSERSSPAHRGGPRECAGQKMAHSVKNVHSANRGVRRSQQHPKHDIERWGHSQEVLILGDFTGHIQELNGYSNHNGKLLLEMAQELSSKLQTSGLTARAHMEGKSTLKLYREYKQEIRVEPHYDNSVASSLLFEARAGALRTLAYLRSFDDNMGSAMCSGTSLTPAPTDGTMLPVARGFSPRVPFSGGGGDGGDLVATTNSQLNEW</sequence>
<name>A0ACB8D7Y8_DERSI</name>
<dbReference type="EMBL" id="CM023472">
    <property type="protein sequence ID" value="KAH7960504.1"/>
    <property type="molecule type" value="Genomic_DNA"/>
</dbReference>
<evidence type="ECO:0000313" key="1">
    <source>
        <dbReference type="EMBL" id="KAH7960504.1"/>
    </source>
</evidence>
<reference evidence="1" key="1">
    <citation type="submission" date="2020-05" db="EMBL/GenBank/DDBJ databases">
        <title>Large-scale comparative analyses of tick genomes elucidate their genetic diversity and vector capacities.</title>
        <authorList>
            <person name="Jia N."/>
            <person name="Wang J."/>
            <person name="Shi W."/>
            <person name="Du L."/>
            <person name="Sun Y."/>
            <person name="Zhan W."/>
            <person name="Jiang J."/>
            <person name="Wang Q."/>
            <person name="Zhang B."/>
            <person name="Ji P."/>
            <person name="Sakyi L.B."/>
            <person name="Cui X."/>
            <person name="Yuan T."/>
            <person name="Jiang B."/>
            <person name="Yang W."/>
            <person name="Lam T.T.-Y."/>
            <person name="Chang Q."/>
            <person name="Ding S."/>
            <person name="Wang X."/>
            <person name="Zhu J."/>
            <person name="Ruan X."/>
            <person name="Zhao L."/>
            <person name="Wei J."/>
            <person name="Que T."/>
            <person name="Du C."/>
            <person name="Cheng J."/>
            <person name="Dai P."/>
            <person name="Han X."/>
            <person name="Huang E."/>
            <person name="Gao Y."/>
            <person name="Liu J."/>
            <person name="Shao H."/>
            <person name="Ye R."/>
            <person name="Li L."/>
            <person name="Wei W."/>
            <person name="Wang X."/>
            <person name="Wang C."/>
            <person name="Yang T."/>
            <person name="Huo Q."/>
            <person name="Li W."/>
            <person name="Guo W."/>
            <person name="Chen H."/>
            <person name="Zhou L."/>
            <person name="Ni X."/>
            <person name="Tian J."/>
            <person name="Zhou Y."/>
            <person name="Sheng Y."/>
            <person name="Liu T."/>
            <person name="Pan Y."/>
            <person name="Xia L."/>
            <person name="Li J."/>
            <person name="Zhao F."/>
            <person name="Cao W."/>
        </authorList>
    </citation>
    <scope>NUCLEOTIDE SEQUENCE</scope>
    <source>
        <strain evidence="1">Dsil-2018</strain>
    </source>
</reference>
<organism evidence="1 2">
    <name type="scientific">Dermacentor silvarum</name>
    <name type="common">Tick</name>
    <dbReference type="NCBI Taxonomy" id="543639"/>
    <lineage>
        <taxon>Eukaryota</taxon>
        <taxon>Metazoa</taxon>
        <taxon>Ecdysozoa</taxon>
        <taxon>Arthropoda</taxon>
        <taxon>Chelicerata</taxon>
        <taxon>Arachnida</taxon>
        <taxon>Acari</taxon>
        <taxon>Parasitiformes</taxon>
        <taxon>Ixodida</taxon>
        <taxon>Ixodoidea</taxon>
        <taxon>Ixodidae</taxon>
        <taxon>Rhipicephalinae</taxon>
        <taxon>Dermacentor</taxon>
    </lineage>
</organism>
<evidence type="ECO:0000313" key="2">
    <source>
        <dbReference type="Proteomes" id="UP000821865"/>
    </source>
</evidence>
<gene>
    <name evidence="1" type="ORF">HPB49_020543</name>
</gene>
<protein>
    <submittedName>
        <fullName evidence="1">Uncharacterized protein</fullName>
    </submittedName>
</protein>
<dbReference type="Proteomes" id="UP000821865">
    <property type="component" value="Chromosome 3"/>
</dbReference>
<proteinExistence type="predicted"/>